<keyword evidence="3" id="KW-0430">Lectin</keyword>
<dbReference type="SUPFAM" id="SSF52540">
    <property type="entry name" value="P-loop containing nucleoside triphosphate hydrolases"/>
    <property type="match status" value="1"/>
</dbReference>
<dbReference type="Gene3D" id="1.10.8.430">
    <property type="entry name" value="Helical domain of apoptotic protease-activating factors"/>
    <property type="match status" value="1"/>
</dbReference>
<comment type="similarity">
    <text evidence="1">Belongs to the disease resistance NB-LRR family.</text>
</comment>
<dbReference type="PROSITE" id="PS51752">
    <property type="entry name" value="JACALIN_LECTIN"/>
    <property type="match status" value="1"/>
</dbReference>
<dbReference type="InterPro" id="IPR042197">
    <property type="entry name" value="Apaf_helical"/>
</dbReference>
<dbReference type="PRINTS" id="PR00364">
    <property type="entry name" value="DISEASERSIST"/>
</dbReference>
<keyword evidence="2" id="KW-0433">Leucine-rich repeat</keyword>
<dbReference type="InterPro" id="IPR036388">
    <property type="entry name" value="WH-like_DNA-bd_sf"/>
</dbReference>
<dbReference type="Gene3D" id="2.100.10.30">
    <property type="entry name" value="Jacalin-like lectin domain"/>
    <property type="match status" value="1"/>
</dbReference>
<protein>
    <recommendedName>
        <fullName evidence="8">Jacalin-type lectin domain-containing protein</fullName>
    </recommendedName>
</protein>
<dbReference type="InterPro" id="IPR002182">
    <property type="entry name" value="NB-ARC"/>
</dbReference>
<dbReference type="PANTHER" id="PTHR23155:SF1116">
    <property type="entry name" value="OS12G0273300 PROTEIN"/>
    <property type="match status" value="1"/>
</dbReference>
<dbReference type="Gene3D" id="1.20.5.4130">
    <property type="match status" value="1"/>
</dbReference>
<reference evidence="9" key="1">
    <citation type="submission" date="2024-10" db="EMBL/GenBank/DDBJ databases">
        <authorList>
            <person name="Ryan C."/>
        </authorList>
    </citation>
    <scope>NUCLEOTIDE SEQUENCE [LARGE SCALE GENOMIC DNA]</scope>
</reference>
<dbReference type="Pfam" id="PF01419">
    <property type="entry name" value="Jacalin"/>
    <property type="match status" value="1"/>
</dbReference>
<dbReference type="InterPro" id="IPR058922">
    <property type="entry name" value="WHD_DRP"/>
</dbReference>
<keyword evidence="4" id="KW-0677">Repeat</keyword>
<dbReference type="CDD" id="cd09612">
    <property type="entry name" value="Jacalin"/>
    <property type="match status" value="1"/>
</dbReference>
<dbReference type="InterPro" id="IPR001229">
    <property type="entry name" value="Jacalin-like_lectin_dom"/>
</dbReference>
<evidence type="ECO:0000256" key="7">
    <source>
        <dbReference type="ARBA" id="ARBA00023054"/>
    </source>
</evidence>
<evidence type="ECO:0000313" key="10">
    <source>
        <dbReference type="Proteomes" id="UP001497457"/>
    </source>
</evidence>
<dbReference type="AlphaFoldDB" id="A0ABC9AWW6"/>
<dbReference type="Gene3D" id="3.80.10.10">
    <property type="entry name" value="Ribonuclease Inhibitor"/>
    <property type="match status" value="1"/>
</dbReference>
<dbReference type="InterPro" id="IPR055414">
    <property type="entry name" value="LRR_R13L4/SHOC2-like"/>
</dbReference>
<dbReference type="Proteomes" id="UP001497457">
    <property type="component" value="Chromosome 23rd"/>
</dbReference>
<keyword evidence="10" id="KW-1185">Reference proteome</keyword>
<evidence type="ECO:0000313" key="9">
    <source>
        <dbReference type="EMBL" id="CAL4987997.1"/>
    </source>
</evidence>
<organism evidence="9 10">
    <name type="scientific">Urochloa decumbens</name>
    <dbReference type="NCBI Taxonomy" id="240449"/>
    <lineage>
        <taxon>Eukaryota</taxon>
        <taxon>Viridiplantae</taxon>
        <taxon>Streptophyta</taxon>
        <taxon>Embryophyta</taxon>
        <taxon>Tracheophyta</taxon>
        <taxon>Spermatophyta</taxon>
        <taxon>Magnoliopsida</taxon>
        <taxon>Liliopsida</taxon>
        <taxon>Poales</taxon>
        <taxon>Poaceae</taxon>
        <taxon>PACMAD clade</taxon>
        <taxon>Panicoideae</taxon>
        <taxon>Panicodae</taxon>
        <taxon>Paniceae</taxon>
        <taxon>Melinidinae</taxon>
        <taxon>Urochloa</taxon>
    </lineage>
</organism>
<feature type="domain" description="Jacalin-type lectin" evidence="8">
    <location>
        <begin position="903"/>
        <end position="1045"/>
    </location>
</feature>
<dbReference type="SUPFAM" id="SSF51101">
    <property type="entry name" value="Mannose-binding lectins"/>
    <property type="match status" value="1"/>
</dbReference>
<dbReference type="Pfam" id="PF23598">
    <property type="entry name" value="LRR_14"/>
    <property type="match status" value="2"/>
</dbReference>
<dbReference type="Gene3D" id="3.40.50.300">
    <property type="entry name" value="P-loop containing nucleotide triphosphate hydrolases"/>
    <property type="match status" value="1"/>
</dbReference>
<sequence length="1046" mass="117627">MEIITGAMSTLLPKLITLLTDEYKLQRSVRGEIIFLNAELESMQAALEKLSDAPVIENQDRIWARDVRELSYDIEDSIDKFIVRIDSNPSAKPQGFSGFFRSLKLLRCHTFASDIIGIKAQVGELASRRERYKIGSVSSVRPATATIDPRLIGVYEDTTKLVGISGPCEKLKMLMESDPTSMYGPKVLSVVGIGGLGKTTLVNAVYQQIRGQFDCHASVSVSRSPDLKTILSSILRQVSEQQYCSTETWPVEEIIDKIRKLLEDKRYIIILDDIWDISAWKHIKCALVENNCSSRIITTSRIFDVAASCCSEVDGIIYRLKPLSEDDSKKLFYKRIFGSDNGCHLELKEISEKILKKCGGLPLAINTIASLLASNPRNINQWYNVHSSIGTGLDKSPSVENMRKILSISYYGLPSHLKTCLLYLSVFPEDYDILRDQLIRRWISEGFIPGEDSVTLYQLGETYFNELINRSMIQPEYIDTNGKVLTCRVHDMVLDLITSLSYEENFCIALPSKRSTKLPEKMRRLSFQSSPEGHAIRQKTILSHVRSLIVFSGAASLLPPLFRFHLLRVLDFEGCHDLENYHIDGLPNLFHLRCLVLKDTNITKLPKKIGKLGCLQILDLRKTRIFELPSTVLQLRQLVQLHIDKTVMLPPGFGAMKCLQVLSYVGVSKSLNIIPELGYLTELRILHISLSGTRQMNYENSLIDSLCNLKKLHKLCIFGAVLSRMSMCFSSTFSRLNTLDMKVKRLTQEEFQDLGSLLCLLDLCLMVDKIEPERLVIGIDLGEFQSLVKFSFMSNAMRLIFTRKAMPMLENLDLAFRIQETEDFDLGLENLSSLKHAMIRIDCGNSNVNAVEHADTTIRKAASMNPNQTKIYIFRHFEPIIIRDDERLQVHDETKEIEAEITVAKVGPWGGNGGNTCDIKVISHHLESVTICSGTIVDALAFSYSDRNGQRHKTQFWGGITGSVKMIFLGTSEYLIEVSGTSGPFSDISEAITSLTLVTNVRSYGPFGEPQGIPFCTRVKKNTSIVGFFGRSGNHLDAVGVYVRPI</sequence>
<keyword evidence="7" id="KW-0175">Coiled coil</keyword>
<proteinExistence type="inferred from homology"/>
<accession>A0ABC9AWW6</accession>
<evidence type="ECO:0000256" key="6">
    <source>
        <dbReference type="ARBA" id="ARBA00022821"/>
    </source>
</evidence>
<dbReference type="SUPFAM" id="SSF52058">
    <property type="entry name" value="L domain-like"/>
    <property type="match status" value="1"/>
</dbReference>
<dbReference type="GO" id="GO:0000166">
    <property type="term" value="F:nucleotide binding"/>
    <property type="evidence" value="ECO:0007669"/>
    <property type="project" value="UniProtKB-KW"/>
</dbReference>
<dbReference type="InterPro" id="IPR041118">
    <property type="entry name" value="Rx_N"/>
</dbReference>
<dbReference type="FunFam" id="1.10.10.10:FF:000322">
    <property type="entry name" value="Probable disease resistance protein At1g63360"/>
    <property type="match status" value="1"/>
</dbReference>
<keyword evidence="5" id="KW-0547">Nucleotide-binding</keyword>
<evidence type="ECO:0000259" key="8">
    <source>
        <dbReference type="PROSITE" id="PS51752"/>
    </source>
</evidence>
<gene>
    <name evidence="9" type="ORF">URODEC1_LOCUS59066</name>
</gene>
<dbReference type="InterPro" id="IPR033734">
    <property type="entry name" value="Jacalin-like_lectin_dom_plant"/>
</dbReference>
<dbReference type="EMBL" id="OZ075133">
    <property type="protein sequence ID" value="CAL4987997.1"/>
    <property type="molecule type" value="Genomic_DNA"/>
</dbReference>
<evidence type="ECO:0000256" key="3">
    <source>
        <dbReference type="ARBA" id="ARBA00022734"/>
    </source>
</evidence>
<evidence type="ECO:0000256" key="5">
    <source>
        <dbReference type="ARBA" id="ARBA00022741"/>
    </source>
</evidence>
<dbReference type="GO" id="GO:0030246">
    <property type="term" value="F:carbohydrate binding"/>
    <property type="evidence" value="ECO:0007669"/>
    <property type="project" value="UniProtKB-KW"/>
</dbReference>
<evidence type="ECO:0000256" key="1">
    <source>
        <dbReference type="ARBA" id="ARBA00008894"/>
    </source>
</evidence>
<dbReference type="Pfam" id="PF00931">
    <property type="entry name" value="NB-ARC"/>
    <property type="match status" value="1"/>
</dbReference>
<keyword evidence="6" id="KW-0611">Plant defense</keyword>
<dbReference type="GO" id="GO:0002758">
    <property type="term" value="P:innate immune response-activating signaling pathway"/>
    <property type="evidence" value="ECO:0007669"/>
    <property type="project" value="UniProtKB-ARBA"/>
</dbReference>
<dbReference type="GO" id="GO:0009626">
    <property type="term" value="P:plant-type hypersensitive response"/>
    <property type="evidence" value="ECO:0007669"/>
    <property type="project" value="UniProtKB-ARBA"/>
</dbReference>
<dbReference type="Gene3D" id="1.10.10.10">
    <property type="entry name" value="Winged helix-like DNA-binding domain superfamily/Winged helix DNA-binding domain"/>
    <property type="match status" value="1"/>
</dbReference>
<evidence type="ECO:0000256" key="4">
    <source>
        <dbReference type="ARBA" id="ARBA00022737"/>
    </source>
</evidence>
<dbReference type="InterPro" id="IPR038005">
    <property type="entry name" value="RX-like_CC"/>
</dbReference>
<dbReference type="InterPro" id="IPR027417">
    <property type="entry name" value="P-loop_NTPase"/>
</dbReference>
<dbReference type="Pfam" id="PF23559">
    <property type="entry name" value="WHD_DRP"/>
    <property type="match status" value="1"/>
</dbReference>
<dbReference type="PANTHER" id="PTHR23155">
    <property type="entry name" value="DISEASE RESISTANCE PROTEIN RP"/>
    <property type="match status" value="1"/>
</dbReference>
<dbReference type="CDD" id="cd14798">
    <property type="entry name" value="RX-CC_like"/>
    <property type="match status" value="1"/>
</dbReference>
<dbReference type="InterPro" id="IPR032675">
    <property type="entry name" value="LRR_dom_sf"/>
</dbReference>
<dbReference type="SMART" id="SM00915">
    <property type="entry name" value="Jacalin"/>
    <property type="match status" value="1"/>
</dbReference>
<dbReference type="InterPro" id="IPR044974">
    <property type="entry name" value="Disease_R_plants"/>
</dbReference>
<evidence type="ECO:0000256" key="2">
    <source>
        <dbReference type="ARBA" id="ARBA00022614"/>
    </source>
</evidence>
<dbReference type="GO" id="GO:0042742">
    <property type="term" value="P:defense response to bacterium"/>
    <property type="evidence" value="ECO:0007669"/>
    <property type="project" value="UniProtKB-ARBA"/>
</dbReference>
<dbReference type="Pfam" id="PF18052">
    <property type="entry name" value="Rx_N"/>
    <property type="match status" value="1"/>
</dbReference>
<dbReference type="InterPro" id="IPR036404">
    <property type="entry name" value="Jacalin-like_lectin_dom_sf"/>
</dbReference>
<name>A0ABC9AWW6_9POAL</name>